<protein>
    <submittedName>
        <fullName evidence="1">Uncharacterized protein</fullName>
    </submittedName>
</protein>
<proteinExistence type="predicted"/>
<dbReference type="Proteomes" id="UP000265955">
    <property type="component" value="Unassembled WGS sequence"/>
</dbReference>
<reference evidence="2" key="1">
    <citation type="submission" date="2018-09" db="EMBL/GenBank/DDBJ databases">
        <authorList>
            <person name="Zhu H."/>
        </authorList>
    </citation>
    <scope>NUCLEOTIDE SEQUENCE [LARGE SCALE GENOMIC DNA]</scope>
    <source>
        <strain evidence="2">K1R23-30</strain>
    </source>
</reference>
<comment type="caution">
    <text evidence="1">The sequence shown here is derived from an EMBL/GenBank/DDBJ whole genome shotgun (WGS) entry which is preliminary data.</text>
</comment>
<sequence>MEIGQAMTVWLHLPTNATHNEISSPALLNNTGIPIERPMPDARQATVQPSPSELAAPSLTSPMVSDTVAEERLAPALLEIPEPPYLEISQLTEKPDLIEDIPADKVKQVTDVPVEPVIANLLINEAGGIDNVVINDPALSEEIRQFIVDSFAGVRFHPGKVGALPVKSQMAIEIRLDPPKPAPAPVPVIVRTLQ</sequence>
<evidence type="ECO:0000313" key="1">
    <source>
        <dbReference type="EMBL" id="RJF98974.1"/>
    </source>
</evidence>
<keyword evidence="2" id="KW-1185">Reference proteome</keyword>
<organism evidence="1 2">
    <name type="scientific">Noviherbaspirillum saxi</name>
    <dbReference type="NCBI Taxonomy" id="2320863"/>
    <lineage>
        <taxon>Bacteria</taxon>
        <taxon>Pseudomonadati</taxon>
        <taxon>Pseudomonadota</taxon>
        <taxon>Betaproteobacteria</taxon>
        <taxon>Burkholderiales</taxon>
        <taxon>Oxalobacteraceae</taxon>
        <taxon>Noviherbaspirillum</taxon>
    </lineage>
</organism>
<evidence type="ECO:0000313" key="2">
    <source>
        <dbReference type="Proteomes" id="UP000265955"/>
    </source>
</evidence>
<dbReference type="EMBL" id="QYUO01000001">
    <property type="protein sequence ID" value="RJF98974.1"/>
    <property type="molecule type" value="Genomic_DNA"/>
</dbReference>
<gene>
    <name evidence="1" type="ORF">D3871_10970</name>
</gene>
<name>A0A3A3FUK7_9BURK</name>
<dbReference type="AlphaFoldDB" id="A0A3A3FUK7"/>
<accession>A0A3A3FUK7</accession>